<gene>
    <name evidence="1" type="ORF">F4560_004433</name>
</gene>
<accession>A0A7W9HM42</accession>
<name>A0A7W9HM42_9PSEU</name>
<proteinExistence type="predicted"/>
<reference evidence="1 2" key="1">
    <citation type="submission" date="2020-08" db="EMBL/GenBank/DDBJ databases">
        <title>Sequencing the genomes of 1000 actinobacteria strains.</title>
        <authorList>
            <person name="Klenk H.-P."/>
        </authorList>
    </citation>
    <scope>NUCLEOTIDE SEQUENCE [LARGE SCALE GENOMIC DNA]</scope>
    <source>
        <strain evidence="1 2">DSM 45486</strain>
    </source>
</reference>
<organism evidence="1 2">
    <name type="scientific">Saccharothrix ecbatanensis</name>
    <dbReference type="NCBI Taxonomy" id="1105145"/>
    <lineage>
        <taxon>Bacteria</taxon>
        <taxon>Bacillati</taxon>
        <taxon>Actinomycetota</taxon>
        <taxon>Actinomycetes</taxon>
        <taxon>Pseudonocardiales</taxon>
        <taxon>Pseudonocardiaceae</taxon>
        <taxon>Saccharothrix</taxon>
    </lineage>
</organism>
<dbReference type="RefSeq" id="WP_184922664.1">
    <property type="nucleotide sequence ID" value="NZ_JACHMO010000001.1"/>
</dbReference>
<sequence>MGKRIIWTSDLPDAKGNYNEVGDPDELQKVFIGIGGDVHQLDLTEGEAQAFLKSVQKYVDASKKAHAEDDVKVFEDVFDTKQGYRKAAFSSGAARTAGTAGTATKPSMTGAEIAAKVDGLVWRKAAKFGKKDGDAVPESSKGLKDFVIAMGQDAGSTRIPNESYAAAIDAAIEQGIIGKAGDDEGSDDKSDD</sequence>
<dbReference type="EMBL" id="JACHMO010000001">
    <property type="protein sequence ID" value="MBB5804665.1"/>
    <property type="molecule type" value="Genomic_DNA"/>
</dbReference>
<evidence type="ECO:0000313" key="1">
    <source>
        <dbReference type="EMBL" id="MBB5804665.1"/>
    </source>
</evidence>
<keyword evidence="2" id="KW-1185">Reference proteome</keyword>
<dbReference type="Proteomes" id="UP000552097">
    <property type="component" value="Unassembled WGS sequence"/>
</dbReference>
<evidence type="ECO:0000313" key="2">
    <source>
        <dbReference type="Proteomes" id="UP000552097"/>
    </source>
</evidence>
<protein>
    <submittedName>
        <fullName evidence="1">Uncharacterized protein</fullName>
    </submittedName>
</protein>
<comment type="caution">
    <text evidence="1">The sequence shown here is derived from an EMBL/GenBank/DDBJ whole genome shotgun (WGS) entry which is preliminary data.</text>
</comment>
<dbReference type="AlphaFoldDB" id="A0A7W9HM42"/>